<reference evidence="3" key="1">
    <citation type="submission" date="2017-08" db="EMBL/GenBank/DDBJ databases">
        <title>Draft Genome Sequence of Kocuria varians 80.</title>
        <authorList>
            <person name="Minaev M."/>
            <person name="Kurbakov K.A."/>
            <person name="Solodovnikova G.I."/>
            <person name="Kuznetsova O.A."/>
            <person name="Lisitsyn A.B."/>
        </authorList>
    </citation>
    <scope>NUCLEOTIDE SEQUENCE [LARGE SCALE GENOMIC DNA]</scope>
    <source>
        <strain evidence="3">80</strain>
    </source>
</reference>
<keyword evidence="3" id="KW-1185">Reference proteome</keyword>
<proteinExistence type="predicted"/>
<name>A0A7D7KYQ7_KOCVA</name>
<dbReference type="Proteomes" id="UP000216825">
    <property type="component" value="Chromosome"/>
</dbReference>
<evidence type="ECO:0008006" key="4">
    <source>
        <dbReference type="Google" id="ProtNLM"/>
    </source>
</evidence>
<dbReference type="EMBL" id="CP059343">
    <property type="protein sequence ID" value="QMS56186.1"/>
    <property type="molecule type" value="Genomic_DNA"/>
</dbReference>
<feature type="compositionally biased region" description="Polar residues" evidence="1">
    <location>
        <begin position="304"/>
        <end position="322"/>
    </location>
</feature>
<dbReference type="KEGG" id="kvr:CIB50_0000888"/>
<evidence type="ECO:0000256" key="1">
    <source>
        <dbReference type="SAM" id="MobiDB-lite"/>
    </source>
</evidence>
<protein>
    <recommendedName>
        <fullName evidence="4">Adhesin domain-containing protein</fullName>
    </recommendedName>
</protein>
<feature type="region of interest" description="Disordered" evidence="1">
    <location>
        <begin position="1"/>
        <end position="30"/>
    </location>
</feature>
<evidence type="ECO:0000313" key="2">
    <source>
        <dbReference type="EMBL" id="QMS56186.1"/>
    </source>
</evidence>
<dbReference type="AlphaFoldDB" id="A0A7D7KYQ7"/>
<sequence>MSTHTPSPATPDPGSHPAQDPRQNRPLPCGERRAWNTATAVVGGVVAIGLLVGGAGVTGALALTQEHNGSWTAPATVKTIHVDAADAAVYVHTSSTADRVQVLWSEAGINIPDRAPSPALHDGALSLSLGATATGWGLGGSSNRSVSVTVPEDSAPVSLDLQGTTNALFVEGTFKDVLAKTDTGSVEANDLEATTVDARSTNGRVLLDGAHVSDRLDAHTDTGMVLVDTQGTSPKRASVTAGSGSYGVTMPTADYWYPQGSQKDFTDPRHPVTTDPAGSDPADPTDDSSLEYYGTYDDSPLPSEVSTPSLFATAEPSSSTTPRVAPSGGSSASPSTVSSPVASESPRATSSAASGASTAPGAESATGHGHDADTVCKTAPNGTPCLYLQGTPMGVKDSGWMHAWHDGWRSSGTRQDRDDQPEQDTTESDSDSPAREN</sequence>
<reference evidence="2 3" key="2">
    <citation type="submission" date="2020-07" db="EMBL/GenBank/DDBJ databases">
        <title>Genome of starter culture bacteria Kocuria salsicia reveals its technological properties and safety for usage in meat industry.</title>
        <authorList>
            <person name="Michael M."/>
            <person name="Konstantin K."/>
            <person name="Evgenii K."/>
            <person name="Galina S."/>
            <person name="Oksana K."/>
            <person name="Andrei L."/>
        </authorList>
    </citation>
    <scope>NUCLEOTIDE SEQUENCE [LARGE SCALE GENOMIC DNA]</scope>
    <source>
        <strain evidence="2 3">80</strain>
    </source>
</reference>
<evidence type="ECO:0000313" key="3">
    <source>
        <dbReference type="Proteomes" id="UP000216825"/>
    </source>
</evidence>
<gene>
    <name evidence="2" type="ORF">CIB50_0000888</name>
</gene>
<feature type="compositionally biased region" description="Low complexity" evidence="1">
    <location>
        <begin position="324"/>
        <end position="367"/>
    </location>
</feature>
<feature type="compositionally biased region" description="Basic and acidic residues" evidence="1">
    <location>
        <begin position="403"/>
        <end position="420"/>
    </location>
</feature>
<dbReference type="RefSeq" id="WP_094393362.1">
    <property type="nucleotide sequence ID" value="NZ_CP059343.1"/>
</dbReference>
<organism evidence="2 3">
    <name type="scientific">Kocuria varians</name>
    <name type="common">Micrococcus varians</name>
    <dbReference type="NCBI Taxonomy" id="1272"/>
    <lineage>
        <taxon>Bacteria</taxon>
        <taxon>Bacillati</taxon>
        <taxon>Actinomycetota</taxon>
        <taxon>Actinomycetes</taxon>
        <taxon>Micrococcales</taxon>
        <taxon>Micrococcaceae</taxon>
        <taxon>Kocuria</taxon>
    </lineage>
</organism>
<accession>A0A7D7KYQ7</accession>
<feature type="compositionally biased region" description="Acidic residues" evidence="1">
    <location>
        <begin position="421"/>
        <end position="430"/>
    </location>
</feature>
<feature type="region of interest" description="Disordered" evidence="1">
    <location>
        <begin position="258"/>
        <end position="437"/>
    </location>
</feature>